<dbReference type="GO" id="GO:0016151">
    <property type="term" value="F:nickel cation binding"/>
    <property type="evidence" value="ECO:0007669"/>
    <property type="project" value="InterPro"/>
</dbReference>
<evidence type="ECO:0000313" key="11">
    <source>
        <dbReference type="EMBL" id="ACH38752.1"/>
    </source>
</evidence>
<keyword evidence="5 9" id="KW-0560">Oxidoreductase</keyword>
<gene>
    <name evidence="11" type="primary">cooS-1</name>
    <name evidence="11" type="ordered locus">Gbem_1736</name>
</gene>
<feature type="binding site" evidence="10">
    <location>
        <position position="304"/>
    </location>
    <ligand>
        <name>[Ni-4Fe-4S] cluster</name>
        <dbReference type="ChEBI" id="CHEBI:47739"/>
    </ligand>
</feature>
<dbReference type="InterPro" id="IPR011254">
    <property type="entry name" value="Prismane-like_sf"/>
</dbReference>
<feature type="binding site" evidence="10">
    <location>
        <position position="485"/>
    </location>
    <ligand>
        <name>[Ni-4Fe-4S] cluster</name>
        <dbReference type="ChEBI" id="CHEBI:47739"/>
    </ligand>
</feature>
<dbReference type="GO" id="GO:0004601">
    <property type="term" value="F:peroxidase activity"/>
    <property type="evidence" value="ECO:0007669"/>
    <property type="project" value="TreeGrafter"/>
</dbReference>
<evidence type="ECO:0000256" key="3">
    <source>
        <dbReference type="ARBA" id="ARBA00022596"/>
    </source>
</evidence>
<feature type="binding site" evidence="10">
    <location>
        <position position="526"/>
    </location>
    <ligand>
        <name>[Ni-4Fe-4S] cluster</name>
        <dbReference type="ChEBI" id="CHEBI:47739"/>
    </ligand>
</feature>
<dbReference type="NCBIfam" id="TIGR01702">
    <property type="entry name" value="CO_DH_cata"/>
    <property type="match status" value="1"/>
</dbReference>
<reference evidence="11 12" key="1">
    <citation type="submission" date="2008-07" db="EMBL/GenBank/DDBJ databases">
        <title>Complete sequence of Geobacter bemidjiensis BEM.</title>
        <authorList>
            <consortium name="US DOE Joint Genome Institute"/>
            <person name="Lucas S."/>
            <person name="Copeland A."/>
            <person name="Lapidus A."/>
            <person name="Glavina del Rio T."/>
            <person name="Dalin E."/>
            <person name="Tice H."/>
            <person name="Bruce D."/>
            <person name="Goodwin L."/>
            <person name="Pitluck S."/>
            <person name="Kiss H."/>
            <person name="Brettin T."/>
            <person name="Detter J.C."/>
            <person name="Han C."/>
            <person name="Kuske C.R."/>
            <person name="Schmutz J."/>
            <person name="Larimer F."/>
            <person name="Land M."/>
            <person name="Hauser L."/>
            <person name="Kyrpides N."/>
            <person name="Lykidis A."/>
            <person name="Lovley D."/>
            <person name="Richardson P."/>
        </authorList>
    </citation>
    <scope>NUCLEOTIDE SEQUENCE [LARGE SCALE GENOMIC DNA]</scope>
    <source>
        <strain evidence="12">ATCC BAA-1014 / DSM 16622 / JCM 12645 / Bem</strain>
    </source>
</reference>
<dbReference type="RefSeq" id="WP_012530168.1">
    <property type="nucleotide sequence ID" value="NC_011146.1"/>
</dbReference>
<sequence length="666" mass="70907">MTKKNTFPSKADVIASTPDPAVREMLRHMEAAGIETPFDRFDAQKPHCGFGLNGTCCKNCHMGPCRITPKSPKGVCGADAHLIVARNMLRWTAAGVAAHGARGREVMLALKGAADGSLDLPILGPEKVIATAKSFGIHDEAKSIEEMAGEIAMILLEDLCRTIPGPHKTLEAMAPAERIQVWKDLDILPIGAYHEVFEALHRTGTGTDGDWRNVADQILRCGLAFAWSSVVGSAIAMDCLYGLPKRSRVSTNLGAITLDSVNIAVHGHSPVLVAAIVKAARGETLLSEARAAGAGTIKLYGICCSGHSALAKFGDITPLANAAGAELTLATGALDLWVADVQDVFPGIMDVAACFHTRVVTTSDSARLPGAEHIAFDHHHSNLDQADILAERIVRRGIQAYGERQAGKVFVPKARMDAEVGFSVENILATFGGAEPLLEHLKSGRIRGVVNLVGCNNPKVVYEEAIVRVAEELIAHDVLALTNGCAAFALLKMGFCLPEGLEGSGPGLNAALAPLNLPPVWHMGECLDNARASAFFRTISAASGESLPRLPLAVSSPEWSNEKGVGAALSFRLLGLNSYHCITPPVAGSDRVSDFFYQDTRETLGSVMVVDQDPVQLAQRIVADFDQRREALGWQSAAPAANGRLSALQEEKAHQFAHDHGHTHSH</sequence>
<evidence type="ECO:0000256" key="5">
    <source>
        <dbReference type="ARBA" id="ARBA00023002"/>
    </source>
</evidence>
<dbReference type="EC" id="1.2.7.4" evidence="9"/>
<keyword evidence="6 9" id="KW-0408">Iron</keyword>
<feature type="binding site" evidence="10">
    <location>
        <position position="48"/>
    </location>
    <ligand>
        <name>[4Fe-4S] cluster</name>
        <dbReference type="ChEBI" id="CHEBI:49883"/>
        <label>1</label>
        <note>ligand shared between dimeric partners</note>
    </ligand>
</feature>
<dbReference type="Proteomes" id="UP000008825">
    <property type="component" value="Chromosome"/>
</dbReference>
<feature type="binding site" evidence="10">
    <location>
        <position position="56"/>
    </location>
    <ligand>
        <name>[4Fe-4S] cluster</name>
        <dbReference type="ChEBI" id="CHEBI:49883"/>
        <label>1</label>
        <note>ligand shared between dimeric partners</note>
    </ligand>
</feature>
<dbReference type="PANTHER" id="PTHR30109:SF4">
    <property type="entry name" value="CARBON MONOXIDE DEHYDROGENASE"/>
    <property type="match status" value="1"/>
</dbReference>
<evidence type="ECO:0000313" key="12">
    <source>
        <dbReference type="Proteomes" id="UP000008825"/>
    </source>
</evidence>
<dbReference type="eggNOG" id="COG1151">
    <property type="taxonomic scope" value="Bacteria"/>
</dbReference>
<evidence type="ECO:0000256" key="6">
    <source>
        <dbReference type="ARBA" id="ARBA00023004"/>
    </source>
</evidence>
<dbReference type="PIRSF" id="PIRSF005023">
    <property type="entry name" value="CODH"/>
    <property type="match status" value="1"/>
</dbReference>
<evidence type="ECO:0000256" key="10">
    <source>
        <dbReference type="PIRSR" id="PIRSR005023-1"/>
    </source>
</evidence>
<dbReference type="GO" id="GO:0042542">
    <property type="term" value="P:response to hydrogen peroxide"/>
    <property type="evidence" value="ECO:0007669"/>
    <property type="project" value="TreeGrafter"/>
</dbReference>
<comment type="catalytic activity">
    <reaction evidence="8 9">
        <text>CO + 2 oxidized [2Fe-2S]-[ferredoxin] + H2O = 2 reduced [2Fe-2S]-[ferredoxin] + CO2 + 2 H(+)</text>
        <dbReference type="Rhea" id="RHEA:21040"/>
        <dbReference type="Rhea" id="RHEA-COMP:10000"/>
        <dbReference type="Rhea" id="RHEA-COMP:10001"/>
        <dbReference type="ChEBI" id="CHEBI:15377"/>
        <dbReference type="ChEBI" id="CHEBI:15378"/>
        <dbReference type="ChEBI" id="CHEBI:16526"/>
        <dbReference type="ChEBI" id="CHEBI:17245"/>
        <dbReference type="ChEBI" id="CHEBI:33737"/>
        <dbReference type="ChEBI" id="CHEBI:33738"/>
        <dbReference type="EC" id="1.2.7.4"/>
    </reaction>
</comment>
<dbReference type="SUPFAM" id="SSF56821">
    <property type="entry name" value="Prismane protein-like"/>
    <property type="match status" value="1"/>
</dbReference>
<dbReference type="KEGG" id="gbm:Gbem_1736"/>
<dbReference type="Gene3D" id="1.20.1270.30">
    <property type="match status" value="1"/>
</dbReference>
<feature type="binding site" evidence="10">
    <location>
        <position position="76"/>
    </location>
    <ligand>
        <name>[4Fe-4S] cluster</name>
        <dbReference type="ChEBI" id="CHEBI:49883"/>
        <label>2</label>
    </ligand>
</feature>
<evidence type="ECO:0000256" key="8">
    <source>
        <dbReference type="ARBA" id="ARBA00048733"/>
    </source>
</evidence>
<name>B5EA46_CITBB</name>
<keyword evidence="2 9" id="KW-0004">4Fe-4S</keyword>
<keyword evidence="7 9" id="KW-0411">Iron-sulfur</keyword>
<dbReference type="InterPro" id="IPR016101">
    <property type="entry name" value="CO_DH_a-bundle"/>
</dbReference>
<evidence type="ECO:0000256" key="1">
    <source>
        <dbReference type="ARBA" id="ARBA00001966"/>
    </source>
</evidence>
<feature type="binding site" evidence="10">
    <location>
        <position position="455"/>
    </location>
    <ligand>
        <name>[Ni-4Fe-4S] cluster</name>
        <dbReference type="ChEBI" id="CHEBI:47739"/>
    </ligand>
</feature>
<comment type="cofactor">
    <cofactor evidence="1">
        <name>[4Fe-4S] cluster</name>
        <dbReference type="ChEBI" id="CHEBI:49883"/>
    </cofactor>
</comment>
<keyword evidence="4 9" id="KW-0479">Metal-binding</keyword>
<dbReference type="PANTHER" id="PTHR30109">
    <property type="entry name" value="HYDROXYLAMINE REDUCTASE"/>
    <property type="match status" value="1"/>
</dbReference>
<evidence type="ECO:0000256" key="7">
    <source>
        <dbReference type="ARBA" id="ARBA00023014"/>
    </source>
</evidence>
<dbReference type="GO" id="GO:0050418">
    <property type="term" value="F:hydroxylamine reductase activity"/>
    <property type="evidence" value="ECO:0007669"/>
    <property type="project" value="TreeGrafter"/>
</dbReference>
<dbReference type="OrthoDB" id="5478720at2"/>
<dbReference type="EMBL" id="CP001124">
    <property type="protein sequence ID" value="ACH38752.1"/>
    <property type="molecule type" value="Genomic_DNA"/>
</dbReference>
<proteinExistence type="predicted"/>
<dbReference type="Gene3D" id="3.40.50.2030">
    <property type="match status" value="2"/>
</dbReference>
<evidence type="ECO:0000256" key="2">
    <source>
        <dbReference type="ARBA" id="ARBA00022485"/>
    </source>
</evidence>
<organism evidence="11 12">
    <name type="scientific">Citrifermentans bemidjiense (strain ATCC BAA-1014 / DSM 16622 / JCM 12645 / Bem)</name>
    <name type="common">Geobacter bemidjiensis</name>
    <dbReference type="NCBI Taxonomy" id="404380"/>
    <lineage>
        <taxon>Bacteria</taxon>
        <taxon>Pseudomonadati</taxon>
        <taxon>Thermodesulfobacteriota</taxon>
        <taxon>Desulfuromonadia</taxon>
        <taxon>Geobacterales</taxon>
        <taxon>Geobacteraceae</taxon>
        <taxon>Citrifermentans</taxon>
    </lineage>
</organism>
<feature type="binding site" evidence="10">
    <location>
        <position position="65"/>
    </location>
    <ligand>
        <name>[4Fe-4S] cluster</name>
        <dbReference type="ChEBI" id="CHEBI:49883"/>
        <label>2</label>
    </ligand>
</feature>
<dbReference type="Pfam" id="PF03063">
    <property type="entry name" value="Prismane"/>
    <property type="match status" value="1"/>
</dbReference>
<evidence type="ECO:0000256" key="4">
    <source>
        <dbReference type="ARBA" id="ARBA00022723"/>
    </source>
</evidence>
<feature type="binding site" evidence="10">
    <location>
        <position position="60"/>
    </location>
    <ligand>
        <name>[4Fe-4S] cluster</name>
        <dbReference type="ChEBI" id="CHEBI:49883"/>
        <label>2</label>
    </ligand>
</feature>
<feature type="binding site" evidence="10">
    <location>
        <position position="57"/>
    </location>
    <ligand>
        <name>[4Fe-4S] cluster</name>
        <dbReference type="ChEBI" id="CHEBI:49883"/>
        <label>2</label>
    </ligand>
</feature>
<dbReference type="InterPro" id="IPR004137">
    <property type="entry name" value="HCP/CODH"/>
</dbReference>
<dbReference type="HOGENOM" id="CLU_030631_0_0_7"/>
<dbReference type="AlphaFoldDB" id="B5EA46"/>
<keyword evidence="12" id="KW-1185">Reference proteome</keyword>
<dbReference type="GO" id="GO:0043885">
    <property type="term" value="F:anaerobic carbon-monoxide dehydrogenase activity"/>
    <property type="evidence" value="ECO:0007669"/>
    <property type="project" value="UniProtKB-UniRule"/>
</dbReference>
<dbReference type="STRING" id="404380.Gbem_1736"/>
<reference evidence="11 12" key="2">
    <citation type="journal article" date="2010" name="BMC Genomics">
        <title>The genome of Geobacter bemidjiensis, exemplar for the subsurface clade of Geobacter species that predominate in Fe(III)-reducing subsurface environments.</title>
        <authorList>
            <person name="Aklujkar M."/>
            <person name="Young N.D."/>
            <person name="Holmes D."/>
            <person name="Chavan M."/>
            <person name="Risso C."/>
            <person name="Kiss H.E."/>
            <person name="Han C.S."/>
            <person name="Land M.L."/>
            <person name="Lovley D.R."/>
        </authorList>
    </citation>
    <scope>NUCLEOTIDE SEQUENCE [LARGE SCALE GENOMIC DNA]</scope>
    <source>
        <strain evidence="12">ATCC BAA-1014 / DSM 16622 / JCM 12645 / Bem</strain>
    </source>
</reference>
<dbReference type="InterPro" id="IPR010047">
    <property type="entry name" value="CODH"/>
</dbReference>
<protein>
    <recommendedName>
        <fullName evidence="9">Carbon monoxide dehydrogenase</fullName>
        <ecNumber evidence="9">1.2.7.4</ecNumber>
    </recommendedName>
</protein>
<dbReference type="InterPro" id="IPR016099">
    <property type="entry name" value="Prismane-like_a/b-sand"/>
</dbReference>
<keyword evidence="3 10" id="KW-0533">Nickel</keyword>
<evidence type="ECO:0000256" key="9">
    <source>
        <dbReference type="PIRNR" id="PIRNR005023"/>
    </source>
</evidence>
<accession>B5EA46</accession>
<dbReference type="GO" id="GO:0006091">
    <property type="term" value="P:generation of precursor metabolites and energy"/>
    <property type="evidence" value="ECO:0007669"/>
    <property type="project" value="InterPro"/>
</dbReference>
<dbReference type="GO" id="GO:0051539">
    <property type="term" value="F:4 iron, 4 sulfur cluster binding"/>
    <property type="evidence" value="ECO:0007669"/>
    <property type="project" value="UniProtKB-UniRule"/>
</dbReference>
<feature type="binding site" evidence="10">
    <location>
        <position position="268"/>
    </location>
    <ligand>
        <name>[Ni-4Fe-4S] cluster</name>
        <dbReference type="ChEBI" id="CHEBI:47739"/>
    </ligand>
</feature>